<comment type="caution">
    <text evidence="18">The sequence shown here is derived from an EMBL/GenBank/DDBJ whole genome shotgun (WGS) entry which is preliminary data.</text>
</comment>
<sequence>MPKKTSGRRAGRARPTPASADRRRALRVVGIVLAIVVLLYVLASLIATKVDPAGASTVGAWGRGLGDWLFLALGWMSFALVLTAAGTLAVALMKPRPWRRYSSLRLLLGGLLITACLLSWQTGRPFAADNFGGWLGALIAGGLTRLLGLGAYVVPALLFIWGRRLWPRETDTRAGLAASGHALLAGLFLVLYLGHFAPAATWNPAPPLAPDFSPAGQTGTALAGLLHCLIGTVGTFILLVAALAVTVALVASPRLGLPTARLKQLIARLRARSRRPAVPATVPARDRDPAPPAVPDPTPAGTSPAPAPAAPVVEPDAGPRPAPARPRRQPLRDFDLSKFQQAFLDQLDQPGPEDRQFKDPRESEREAATLVEKLGEFGITGRISAIESGPMVTRFELEPAPGIKIQRIGALADDLALALSAERIRILAPIPGKSAVGIEIPNKNRLTVHLREILTSEAFASQQTPLGFALGTDITGEPWCADITKMPHILIAGTTGSGKSVCINSIIASVIYRASHRQVRLLCIDPKQLELPIYNSIPHLINRTTTDPKKAVDELAEVVKIMEVRYGEFANLGVRDIASYNKRAVEEGLEPKPYIVVVIDELADLMLRAPTEIEERITRLAQMSRAVGIHLVLATQRPSVDVITGLIKANFPCRVAFQVASKTDSRTILDMNGAEALLGRGDMLFLPPGKGDPVRLHGSFISADAAIRVVNLWTVAWLTERLAGRVDDAEGKARQLVERDVVDVFFDPAKRNIRRKREALLDILPEEVADELLGESYYDPLPEVRSGAIVEHEQRVQAEARTLDEKIEDAARVVVRHKEASVSMLQRRLDVGWARAGRIIDQLQDFGIVGPFVGSKSRTVLVESEAQLEPLLKQMRNPVPPVRAATEESGAPEPAPEDDYDSPMGEQQ</sequence>
<evidence type="ECO:0000256" key="15">
    <source>
        <dbReference type="SAM" id="MobiDB-lite"/>
    </source>
</evidence>
<dbReference type="GO" id="GO:0005886">
    <property type="term" value="C:plasma membrane"/>
    <property type="evidence" value="ECO:0007669"/>
    <property type="project" value="UniProtKB-SubCell"/>
</dbReference>
<keyword evidence="3" id="KW-1003">Cell membrane</keyword>
<evidence type="ECO:0000256" key="13">
    <source>
        <dbReference type="ARBA" id="ARBA00025923"/>
    </source>
</evidence>
<organism evidence="18">
    <name type="scientific">candidate division WOR-3 bacterium</name>
    <dbReference type="NCBI Taxonomy" id="2052148"/>
    <lineage>
        <taxon>Bacteria</taxon>
        <taxon>Bacteria division WOR-3</taxon>
    </lineage>
</organism>
<feature type="transmembrane region" description="Helical" evidence="16">
    <location>
        <begin position="28"/>
        <end position="48"/>
    </location>
</feature>
<reference evidence="18" key="1">
    <citation type="journal article" date="2020" name="mSystems">
        <title>Genome- and Community-Level Interaction Insights into Carbon Utilization and Element Cycling Functions of Hydrothermarchaeota in Hydrothermal Sediment.</title>
        <authorList>
            <person name="Zhou Z."/>
            <person name="Liu Y."/>
            <person name="Xu W."/>
            <person name="Pan J."/>
            <person name="Luo Z.H."/>
            <person name="Li M."/>
        </authorList>
    </citation>
    <scope>NUCLEOTIDE SEQUENCE [LARGE SCALE GENOMIC DNA]</scope>
    <source>
        <strain evidence="18">SpSt-1182</strain>
    </source>
</reference>
<keyword evidence="6 14" id="KW-0547">Nucleotide-binding</keyword>
<evidence type="ECO:0000256" key="3">
    <source>
        <dbReference type="ARBA" id="ARBA00022475"/>
    </source>
</evidence>
<feature type="compositionally biased region" description="Basic and acidic residues" evidence="15">
    <location>
        <begin position="352"/>
        <end position="363"/>
    </location>
</feature>
<evidence type="ECO:0000256" key="10">
    <source>
        <dbReference type="ARBA" id="ARBA00023125"/>
    </source>
</evidence>
<evidence type="ECO:0000256" key="11">
    <source>
        <dbReference type="ARBA" id="ARBA00023136"/>
    </source>
</evidence>
<feature type="transmembrane region" description="Helical" evidence="16">
    <location>
        <begin position="222"/>
        <end position="251"/>
    </location>
</feature>
<dbReference type="Proteomes" id="UP000885672">
    <property type="component" value="Unassembled WGS sequence"/>
</dbReference>
<feature type="binding site" evidence="14">
    <location>
        <begin position="493"/>
        <end position="500"/>
    </location>
    <ligand>
        <name>ATP</name>
        <dbReference type="ChEBI" id="CHEBI:30616"/>
    </ligand>
</feature>
<keyword evidence="4" id="KW-0132">Cell division</keyword>
<keyword evidence="12" id="KW-0131">Cell cycle</keyword>
<accession>A0A7V0T7H4</accession>
<dbReference type="GO" id="GO:0007059">
    <property type="term" value="P:chromosome segregation"/>
    <property type="evidence" value="ECO:0007669"/>
    <property type="project" value="UniProtKB-KW"/>
</dbReference>
<gene>
    <name evidence="18" type="ORF">ENN51_08255</name>
</gene>
<dbReference type="InterPro" id="IPR018541">
    <property type="entry name" value="Ftsk_gamma"/>
</dbReference>
<name>A0A7V0T7H4_UNCW3</name>
<evidence type="ECO:0000256" key="6">
    <source>
        <dbReference type="ARBA" id="ARBA00022741"/>
    </source>
</evidence>
<dbReference type="PROSITE" id="PS50901">
    <property type="entry name" value="FTSK"/>
    <property type="match status" value="1"/>
</dbReference>
<evidence type="ECO:0000256" key="2">
    <source>
        <dbReference type="ARBA" id="ARBA00006474"/>
    </source>
</evidence>
<dbReference type="InterPro" id="IPR036390">
    <property type="entry name" value="WH_DNA-bd_sf"/>
</dbReference>
<feature type="region of interest" description="Disordered" evidence="15">
    <location>
        <begin position="875"/>
        <end position="908"/>
    </location>
</feature>
<protein>
    <submittedName>
        <fullName evidence="18">DNA translocase FtsK</fullName>
    </submittedName>
</protein>
<evidence type="ECO:0000256" key="7">
    <source>
        <dbReference type="ARBA" id="ARBA00022829"/>
    </source>
</evidence>
<dbReference type="InterPro" id="IPR027417">
    <property type="entry name" value="P-loop_NTPase"/>
</dbReference>
<dbReference type="AlphaFoldDB" id="A0A7V0T7H4"/>
<dbReference type="InterPro" id="IPR003593">
    <property type="entry name" value="AAA+_ATPase"/>
</dbReference>
<feature type="region of interest" description="Disordered" evidence="15">
    <location>
        <begin position="344"/>
        <end position="363"/>
    </location>
</feature>
<dbReference type="GO" id="GO:0003677">
    <property type="term" value="F:DNA binding"/>
    <property type="evidence" value="ECO:0007669"/>
    <property type="project" value="UniProtKB-KW"/>
</dbReference>
<evidence type="ECO:0000256" key="4">
    <source>
        <dbReference type="ARBA" id="ARBA00022618"/>
    </source>
</evidence>
<proteinExistence type="inferred from homology"/>
<dbReference type="InterPro" id="IPR036388">
    <property type="entry name" value="WH-like_DNA-bd_sf"/>
</dbReference>
<dbReference type="SMART" id="SM00843">
    <property type="entry name" value="Ftsk_gamma"/>
    <property type="match status" value="1"/>
</dbReference>
<dbReference type="GO" id="GO:0051301">
    <property type="term" value="P:cell division"/>
    <property type="evidence" value="ECO:0007669"/>
    <property type="project" value="UniProtKB-KW"/>
</dbReference>
<feature type="transmembrane region" description="Helical" evidence="16">
    <location>
        <begin position="68"/>
        <end position="92"/>
    </location>
</feature>
<dbReference type="InterPro" id="IPR041027">
    <property type="entry name" value="FtsK_alpha"/>
</dbReference>
<dbReference type="PANTHER" id="PTHR22683">
    <property type="entry name" value="SPORULATION PROTEIN RELATED"/>
    <property type="match status" value="1"/>
</dbReference>
<feature type="region of interest" description="Disordered" evidence="15">
    <location>
        <begin position="276"/>
        <end position="329"/>
    </location>
</feature>
<dbReference type="CDD" id="cd01127">
    <property type="entry name" value="TrwB_TraG_TraD_VirD4"/>
    <property type="match status" value="1"/>
</dbReference>
<dbReference type="Pfam" id="PF01580">
    <property type="entry name" value="FtsK_SpoIIIE"/>
    <property type="match status" value="1"/>
</dbReference>
<evidence type="ECO:0000256" key="1">
    <source>
        <dbReference type="ARBA" id="ARBA00004651"/>
    </source>
</evidence>
<dbReference type="Gene3D" id="1.10.10.10">
    <property type="entry name" value="Winged helix-like DNA-binding domain superfamily/Winged helix DNA-binding domain"/>
    <property type="match status" value="1"/>
</dbReference>
<dbReference type="Gene3D" id="3.30.980.40">
    <property type="match status" value="1"/>
</dbReference>
<dbReference type="GO" id="GO:0005524">
    <property type="term" value="F:ATP binding"/>
    <property type="evidence" value="ECO:0007669"/>
    <property type="project" value="UniProtKB-UniRule"/>
</dbReference>
<keyword evidence="7" id="KW-0159">Chromosome partition</keyword>
<comment type="subunit">
    <text evidence="13">Homohexamer. Forms a ring that surrounds DNA.</text>
</comment>
<evidence type="ECO:0000256" key="14">
    <source>
        <dbReference type="PROSITE-ProRule" id="PRU00289"/>
    </source>
</evidence>
<feature type="domain" description="FtsK" evidence="17">
    <location>
        <begin position="476"/>
        <end position="666"/>
    </location>
</feature>
<keyword evidence="5 16" id="KW-0812">Transmembrane</keyword>
<dbReference type="Pfam" id="PF09397">
    <property type="entry name" value="FtsK_gamma"/>
    <property type="match status" value="1"/>
</dbReference>
<evidence type="ECO:0000313" key="18">
    <source>
        <dbReference type="EMBL" id="HDR00256.1"/>
    </source>
</evidence>
<dbReference type="Gene3D" id="3.40.50.300">
    <property type="entry name" value="P-loop containing nucleotide triphosphate hydrolases"/>
    <property type="match status" value="1"/>
</dbReference>
<keyword evidence="8 14" id="KW-0067">ATP-binding</keyword>
<dbReference type="EMBL" id="DSBX01000317">
    <property type="protein sequence ID" value="HDR00256.1"/>
    <property type="molecule type" value="Genomic_DNA"/>
</dbReference>
<keyword evidence="9 16" id="KW-1133">Transmembrane helix</keyword>
<dbReference type="InterPro" id="IPR002543">
    <property type="entry name" value="FtsK_dom"/>
</dbReference>
<dbReference type="SUPFAM" id="SSF52540">
    <property type="entry name" value="P-loop containing nucleoside triphosphate hydrolases"/>
    <property type="match status" value="1"/>
</dbReference>
<dbReference type="SMART" id="SM00382">
    <property type="entry name" value="AAA"/>
    <property type="match status" value="1"/>
</dbReference>
<evidence type="ECO:0000256" key="5">
    <source>
        <dbReference type="ARBA" id="ARBA00022692"/>
    </source>
</evidence>
<dbReference type="SUPFAM" id="SSF46785">
    <property type="entry name" value="Winged helix' DNA-binding domain"/>
    <property type="match status" value="1"/>
</dbReference>
<dbReference type="Pfam" id="PF13491">
    <property type="entry name" value="FtsK_4TM"/>
    <property type="match status" value="1"/>
</dbReference>
<dbReference type="InterPro" id="IPR050206">
    <property type="entry name" value="FtsK/SpoIIIE/SftA"/>
</dbReference>
<evidence type="ECO:0000256" key="8">
    <source>
        <dbReference type="ARBA" id="ARBA00022840"/>
    </source>
</evidence>
<keyword evidence="11 16" id="KW-0472">Membrane</keyword>
<feature type="transmembrane region" description="Helical" evidence="16">
    <location>
        <begin position="134"/>
        <end position="161"/>
    </location>
</feature>
<evidence type="ECO:0000256" key="16">
    <source>
        <dbReference type="SAM" id="Phobius"/>
    </source>
</evidence>
<comment type="similarity">
    <text evidence="2">Belongs to the FtsK/SpoIIIE/SftA family.</text>
</comment>
<keyword evidence="10" id="KW-0238">DNA-binding</keyword>
<dbReference type="InterPro" id="IPR025199">
    <property type="entry name" value="FtsK_4TM"/>
</dbReference>
<dbReference type="PANTHER" id="PTHR22683:SF41">
    <property type="entry name" value="DNA TRANSLOCASE FTSK"/>
    <property type="match status" value="1"/>
</dbReference>
<comment type="subcellular location">
    <subcellularLocation>
        <location evidence="1">Cell membrane</location>
        <topology evidence="1">Multi-pass membrane protein</topology>
    </subcellularLocation>
</comment>
<feature type="transmembrane region" description="Helical" evidence="16">
    <location>
        <begin position="104"/>
        <end position="122"/>
    </location>
</feature>
<feature type="compositionally biased region" description="Low complexity" evidence="15">
    <location>
        <begin position="299"/>
        <end position="316"/>
    </location>
</feature>
<evidence type="ECO:0000256" key="9">
    <source>
        <dbReference type="ARBA" id="ARBA00022989"/>
    </source>
</evidence>
<evidence type="ECO:0000259" key="17">
    <source>
        <dbReference type="PROSITE" id="PS50901"/>
    </source>
</evidence>
<evidence type="ECO:0000256" key="12">
    <source>
        <dbReference type="ARBA" id="ARBA00023306"/>
    </source>
</evidence>
<feature type="transmembrane region" description="Helical" evidence="16">
    <location>
        <begin position="182"/>
        <end position="202"/>
    </location>
</feature>
<dbReference type="Pfam" id="PF17854">
    <property type="entry name" value="FtsK_alpha"/>
    <property type="match status" value="1"/>
</dbReference>